<organism evidence="1 2">
    <name type="scientific">Chryseobacterium indologenes</name>
    <name type="common">Flavobacterium indologenes</name>
    <dbReference type="NCBI Taxonomy" id="253"/>
    <lineage>
        <taxon>Bacteria</taxon>
        <taxon>Pseudomonadati</taxon>
        <taxon>Bacteroidota</taxon>
        <taxon>Flavobacteriia</taxon>
        <taxon>Flavobacteriales</taxon>
        <taxon>Weeksellaceae</taxon>
        <taxon>Chryseobacterium group</taxon>
        <taxon>Chryseobacterium</taxon>
    </lineage>
</organism>
<dbReference type="AlphaFoldDB" id="A0A0N1KSM9"/>
<dbReference type="Proteomes" id="UP000037953">
    <property type="component" value="Unassembled WGS sequence"/>
</dbReference>
<dbReference type="OrthoDB" id="711155at2"/>
<comment type="caution">
    <text evidence="1">The sequence shown here is derived from an EMBL/GenBank/DDBJ whole genome shotgun (WGS) entry which is preliminary data.</text>
</comment>
<accession>A0A0N1KSM9</accession>
<evidence type="ECO:0000313" key="2">
    <source>
        <dbReference type="Proteomes" id="UP000037953"/>
    </source>
</evidence>
<gene>
    <name evidence="1" type="ORF">AOB46_09380</name>
</gene>
<evidence type="ECO:0000313" key="1">
    <source>
        <dbReference type="EMBL" id="KPE51350.1"/>
    </source>
</evidence>
<proteinExistence type="predicted"/>
<reference evidence="2" key="2">
    <citation type="submission" date="2015-09" db="EMBL/GenBank/DDBJ databases">
        <title>Draft genome sequence of a multidrug-resistant Chryseobacterium indologenes isolate from Malaysia.</title>
        <authorList>
            <person name="Yu C.Y."/>
            <person name="Ang G.Y."/>
            <person name="Chan K.-G."/>
        </authorList>
    </citation>
    <scope>NUCLEOTIDE SEQUENCE [LARGE SCALE GENOMIC DNA]</scope>
    <source>
        <strain evidence="2">CI_885</strain>
    </source>
</reference>
<reference evidence="1 2" key="1">
    <citation type="journal article" date="2015" name="Genom Data">
        <title>Draft genome sequence of a multidrug-resistant Chryseobacterium indologenes isolate from Malaysia.</title>
        <authorList>
            <person name="Yu C.Y."/>
            <person name="Ang G.Y."/>
            <person name="Cheng H.J."/>
            <person name="Cheong Y.M."/>
            <person name="Yin W.F."/>
            <person name="Chan K.G."/>
        </authorList>
    </citation>
    <scope>NUCLEOTIDE SEQUENCE [LARGE SCALE GENOMIC DNA]</scope>
    <source>
        <strain evidence="1 2">CI_885</strain>
    </source>
</reference>
<dbReference type="RefSeq" id="WP_062698632.1">
    <property type="nucleotide sequence ID" value="NZ_LJOD01000005.1"/>
</dbReference>
<dbReference type="EMBL" id="LJOD01000005">
    <property type="protein sequence ID" value="KPE51350.1"/>
    <property type="molecule type" value="Genomic_DNA"/>
</dbReference>
<dbReference type="Gene3D" id="3.40.1420.30">
    <property type="match status" value="1"/>
</dbReference>
<protein>
    <submittedName>
        <fullName evidence="1">Uncharacterized protein</fullName>
    </submittedName>
</protein>
<name>A0A0N1KSM9_CHRID</name>
<dbReference type="PATRIC" id="fig|253.9.peg.3664"/>
<dbReference type="SUPFAM" id="SSF160574">
    <property type="entry name" value="BT0923-like"/>
    <property type="match status" value="1"/>
</dbReference>
<sequence>MEISEELMTKMKIPTNTLNLNIMVNWNIISGSGESTSSGRIRKMILSFLTKHYPCSIVDSVEKKFNAYKISLMNGICLTFDADGRHIKTCF</sequence>